<evidence type="ECO:0000259" key="2">
    <source>
        <dbReference type="Pfam" id="PF13456"/>
    </source>
</evidence>
<dbReference type="InterPro" id="IPR053151">
    <property type="entry name" value="RNase_H-like"/>
</dbReference>
<dbReference type="EMBL" id="JAEACU010000007">
    <property type="protein sequence ID" value="KAH7521320.1"/>
    <property type="molecule type" value="Genomic_DNA"/>
</dbReference>
<feature type="region of interest" description="Disordered" evidence="1">
    <location>
        <begin position="1"/>
        <end position="31"/>
    </location>
</feature>
<name>A0A978V1T7_ZIZJJ</name>
<evidence type="ECO:0000313" key="4">
    <source>
        <dbReference type="Proteomes" id="UP000813462"/>
    </source>
</evidence>
<dbReference type="PANTHER" id="PTHR47723:SF19">
    <property type="entry name" value="POLYNUCLEOTIDYL TRANSFERASE, RIBONUCLEASE H-LIKE SUPERFAMILY PROTEIN"/>
    <property type="match status" value="1"/>
</dbReference>
<evidence type="ECO:0000256" key="1">
    <source>
        <dbReference type="SAM" id="MobiDB-lite"/>
    </source>
</evidence>
<reference evidence="3" key="1">
    <citation type="journal article" date="2021" name="Front. Plant Sci.">
        <title>Chromosome-Scale Genome Assembly for Chinese Sour Jujube and Insights Into Its Genome Evolution and Domestication Signature.</title>
        <authorList>
            <person name="Shen L.-Y."/>
            <person name="Luo H."/>
            <person name="Wang X.-L."/>
            <person name="Wang X.-M."/>
            <person name="Qiu X.-J."/>
            <person name="Liu H."/>
            <person name="Zhou S.-S."/>
            <person name="Jia K.-H."/>
            <person name="Nie S."/>
            <person name="Bao Y.-T."/>
            <person name="Zhang R.-G."/>
            <person name="Yun Q.-Z."/>
            <person name="Chai Y.-H."/>
            <person name="Lu J.-Y."/>
            <person name="Li Y."/>
            <person name="Zhao S.-W."/>
            <person name="Mao J.-F."/>
            <person name="Jia S.-G."/>
            <person name="Mao Y.-M."/>
        </authorList>
    </citation>
    <scope>NUCLEOTIDE SEQUENCE</scope>
    <source>
        <strain evidence="3">AT0</strain>
        <tissue evidence="3">Leaf</tissue>
    </source>
</reference>
<dbReference type="GO" id="GO:0003676">
    <property type="term" value="F:nucleic acid binding"/>
    <property type="evidence" value="ECO:0007669"/>
    <property type="project" value="InterPro"/>
</dbReference>
<proteinExistence type="predicted"/>
<evidence type="ECO:0000313" key="3">
    <source>
        <dbReference type="EMBL" id="KAH7521320.1"/>
    </source>
</evidence>
<dbReference type="PANTHER" id="PTHR47723">
    <property type="entry name" value="OS05G0353850 PROTEIN"/>
    <property type="match status" value="1"/>
</dbReference>
<feature type="compositionally biased region" description="Polar residues" evidence="1">
    <location>
        <begin position="1"/>
        <end position="17"/>
    </location>
</feature>
<dbReference type="Proteomes" id="UP000813462">
    <property type="component" value="Unassembled WGS sequence"/>
</dbReference>
<organism evidence="3 4">
    <name type="scientific">Ziziphus jujuba var. spinosa</name>
    <dbReference type="NCBI Taxonomy" id="714518"/>
    <lineage>
        <taxon>Eukaryota</taxon>
        <taxon>Viridiplantae</taxon>
        <taxon>Streptophyta</taxon>
        <taxon>Embryophyta</taxon>
        <taxon>Tracheophyta</taxon>
        <taxon>Spermatophyta</taxon>
        <taxon>Magnoliopsida</taxon>
        <taxon>eudicotyledons</taxon>
        <taxon>Gunneridae</taxon>
        <taxon>Pentapetalae</taxon>
        <taxon>rosids</taxon>
        <taxon>fabids</taxon>
        <taxon>Rosales</taxon>
        <taxon>Rhamnaceae</taxon>
        <taxon>Paliureae</taxon>
        <taxon>Ziziphus</taxon>
    </lineage>
</organism>
<accession>A0A978V1T7</accession>
<dbReference type="GO" id="GO:0004523">
    <property type="term" value="F:RNA-DNA hybrid ribonuclease activity"/>
    <property type="evidence" value="ECO:0007669"/>
    <property type="project" value="InterPro"/>
</dbReference>
<feature type="domain" description="RNase H type-1" evidence="2">
    <location>
        <begin position="260"/>
        <end position="319"/>
    </location>
</feature>
<dbReference type="InterPro" id="IPR044730">
    <property type="entry name" value="RNase_H-like_dom_plant"/>
</dbReference>
<sequence length="319" mass="35779">MTHTLNSKWTEKPNQMNGPIPTLTKGENSEKSPSPISWSIALAALLLSLYHKEAVEMASSTTGATGWYRGRVKSVSSGDCLVITAMVANKPGPPPEKTITLSSLIAPRLWFCLFRWELAFVESEITLGRLNNLLERIISWNAENTVVAQEVVHKIDRTSQKNSLSLKNRGGCNELDALVKTFWWEAKPNSTRFLTFKAWNDICKPKELGGSETLVWTICKVVVKFKNLVDEFHEASYMVKTSKASQERWLASAKGYWKLNIDAVFSNGKASITFVVRDSNGKILFLASRSIQCDFPYEAEIQAFAWALACAEDKGWNYI</sequence>
<comment type="caution">
    <text evidence="3">The sequence shown here is derived from an EMBL/GenBank/DDBJ whole genome shotgun (WGS) entry which is preliminary data.</text>
</comment>
<dbReference type="CDD" id="cd06222">
    <property type="entry name" value="RNase_H_like"/>
    <property type="match status" value="1"/>
</dbReference>
<gene>
    <name evidence="3" type="ORF">FEM48_Zijuj07G0020500</name>
</gene>
<dbReference type="InterPro" id="IPR002156">
    <property type="entry name" value="RNaseH_domain"/>
</dbReference>
<protein>
    <recommendedName>
        <fullName evidence="2">RNase H type-1 domain-containing protein</fullName>
    </recommendedName>
</protein>
<dbReference type="Pfam" id="PF13456">
    <property type="entry name" value="RVT_3"/>
    <property type="match status" value="1"/>
</dbReference>
<dbReference type="AlphaFoldDB" id="A0A978V1T7"/>